<gene>
    <name evidence="1" type="ORF">HELGO_WM16763</name>
</gene>
<dbReference type="EMBL" id="CACVAY010000073">
    <property type="protein sequence ID" value="CAA6815912.1"/>
    <property type="molecule type" value="Genomic_DNA"/>
</dbReference>
<dbReference type="Gene3D" id="3.30.450.20">
    <property type="entry name" value="PAS domain"/>
    <property type="match status" value="1"/>
</dbReference>
<dbReference type="AlphaFoldDB" id="A0A6S6TJW1"/>
<name>A0A6S6TJW1_9GAMM</name>
<evidence type="ECO:0000313" key="1">
    <source>
        <dbReference type="EMBL" id="CAA6815912.1"/>
    </source>
</evidence>
<protein>
    <recommendedName>
        <fullName evidence="2">Cache domain-containing protein</fullName>
    </recommendedName>
</protein>
<accession>A0A6S6TJW1</accession>
<sequence>MNDFEKTIELRKATLLDAIREPLAHVANQLQKVWHSPAQLNEELAQHIGSANSVKRCHQIYVFDANGTVISEIFSKKGVVDKNAVDDISSRPYFSEALPTAGMHLSRTYTNQTTQQNCVTAVQTVRDNSQVLGYLAADFILDDIGAATTAAATKDRREWVQMKGDPSIRGTLFMQSRTQSVMDETLDDVNSIIEELILKRGVFHAKLHYSSSRATIWLYDDPYHYRVHNIQEILNDVLLAYPKRDYPKEANVPPDVIVKVFAAFRELRDVDETIYLRAGSLNIINGMIGLNFSCDGSHYIPYEEFLDKGQSFWIGAAGSTATESESES</sequence>
<reference evidence="1" key="1">
    <citation type="submission" date="2020-01" db="EMBL/GenBank/DDBJ databases">
        <authorList>
            <person name="Meier V. D."/>
            <person name="Meier V D."/>
        </authorList>
    </citation>
    <scope>NUCLEOTIDE SEQUENCE</scope>
    <source>
        <strain evidence="1">HLG_WM_MAG_07</strain>
    </source>
</reference>
<dbReference type="SUPFAM" id="SSF103190">
    <property type="entry name" value="Sensory domain-like"/>
    <property type="match status" value="1"/>
</dbReference>
<proteinExistence type="predicted"/>
<organism evidence="1">
    <name type="scientific">uncultured Thiotrichaceae bacterium</name>
    <dbReference type="NCBI Taxonomy" id="298394"/>
    <lineage>
        <taxon>Bacteria</taxon>
        <taxon>Pseudomonadati</taxon>
        <taxon>Pseudomonadota</taxon>
        <taxon>Gammaproteobacteria</taxon>
        <taxon>Thiotrichales</taxon>
        <taxon>Thiotrichaceae</taxon>
        <taxon>environmental samples</taxon>
    </lineage>
</organism>
<evidence type="ECO:0008006" key="2">
    <source>
        <dbReference type="Google" id="ProtNLM"/>
    </source>
</evidence>
<dbReference type="InterPro" id="IPR029151">
    <property type="entry name" value="Sensor-like_sf"/>
</dbReference>